<feature type="non-terminal residue" evidence="4">
    <location>
        <position position="162"/>
    </location>
</feature>
<gene>
    <name evidence="4" type="ORF">METZ01_LOCUS333431</name>
</gene>
<organism evidence="4">
    <name type="scientific">marine metagenome</name>
    <dbReference type="NCBI Taxonomy" id="408172"/>
    <lineage>
        <taxon>unclassified sequences</taxon>
        <taxon>metagenomes</taxon>
        <taxon>ecological metagenomes</taxon>
    </lineage>
</organism>
<name>A0A382Q6B2_9ZZZZ</name>
<dbReference type="Gene3D" id="2.60.120.10">
    <property type="entry name" value="Jelly Rolls"/>
    <property type="match status" value="1"/>
</dbReference>
<evidence type="ECO:0000313" key="4">
    <source>
        <dbReference type="EMBL" id="SVC80577.1"/>
    </source>
</evidence>
<dbReference type="InterPro" id="IPR047183">
    <property type="entry name" value="GDO-like"/>
</dbReference>
<keyword evidence="1" id="KW-0223">Dioxygenase</keyword>
<dbReference type="InterPro" id="IPR011051">
    <property type="entry name" value="RmlC_Cupin_sf"/>
</dbReference>
<accession>A0A382Q6B2</accession>
<sequence length="162" mass="18442">MKNKNTTSNFKNNFYKNIDQLHLAPLWDVLSNLVTDFPQTKAVPHMWQWKKVKEHVLTAGEVITAEEAERRVLVLENPGMKGESKITDTLYAGLQLILPGEIAPSHRHTQSALRFIIEGKGAYTTVDGEKTRMFPGDFIITPSWTWHDHGNESSDPMIWLEG</sequence>
<dbReference type="InterPro" id="IPR013096">
    <property type="entry name" value="Cupin_2"/>
</dbReference>
<evidence type="ECO:0000256" key="2">
    <source>
        <dbReference type="ARBA" id="ARBA00023002"/>
    </source>
</evidence>
<dbReference type="AlphaFoldDB" id="A0A382Q6B2"/>
<evidence type="ECO:0000256" key="1">
    <source>
        <dbReference type="ARBA" id="ARBA00022964"/>
    </source>
</evidence>
<reference evidence="4" key="1">
    <citation type="submission" date="2018-05" db="EMBL/GenBank/DDBJ databases">
        <authorList>
            <person name="Lanie J.A."/>
            <person name="Ng W.-L."/>
            <person name="Kazmierczak K.M."/>
            <person name="Andrzejewski T.M."/>
            <person name="Davidsen T.M."/>
            <person name="Wayne K.J."/>
            <person name="Tettelin H."/>
            <person name="Glass J.I."/>
            <person name="Rusch D."/>
            <person name="Podicherti R."/>
            <person name="Tsui H.-C.T."/>
            <person name="Winkler M.E."/>
        </authorList>
    </citation>
    <scope>NUCLEOTIDE SEQUENCE</scope>
</reference>
<proteinExistence type="predicted"/>
<feature type="domain" description="Cupin type-2" evidence="3">
    <location>
        <begin position="94"/>
        <end position="160"/>
    </location>
</feature>
<dbReference type="Pfam" id="PF07883">
    <property type="entry name" value="Cupin_2"/>
    <property type="match status" value="1"/>
</dbReference>
<dbReference type="CDD" id="cd02216">
    <property type="entry name" value="cupin_GDO-like_N"/>
    <property type="match status" value="1"/>
</dbReference>
<dbReference type="EMBL" id="UINC01111974">
    <property type="protein sequence ID" value="SVC80577.1"/>
    <property type="molecule type" value="Genomic_DNA"/>
</dbReference>
<keyword evidence="2" id="KW-0560">Oxidoreductase</keyword>
<dbReference type="PANTHER" id="PTHR41517:SF1">
    <property type="entry name" value="CUPIN"/>
    <property type="match status" value="1"/>
</dbReference>
<evidence type="ECO:0000259" key="3">
    <source>
        <dbReference type="Pfam" id="PF07883"/>
    </source>
</evidence>
<dbReference type="SUPFAM" id="SSF51182">
    <property type="entry name" value="RmlC-like cupins"/>
    <property type="match status" value="1"/>
</dbReference>
<dbReference type="PANTHER" id="PTHR41517">
    <property type="entry name" value="1,2-DIOXYGENASE PROTEIN-RELATED"/>
    <property type="match status" value="1"/>
</dbReference>
<dbReference type="GO" id="GO:0051213">
    <property type="term" value="F:dioxygenase activity"/>
    <property type="evidence" value="ECO:0007669"/>
    <property type="project" value="UniProtKB-KW"/>
</dbReference>
<dbReference type="InterPro" id="IPR014710">
    <property type="entry name" value="RmlC-like_jellyroll"/>
</dbReference>
<protein>
    <recommendedName>
        <fullName evidence="3">Cupin type-2 domain-containing protein</fullName>
    </recommendedName>
</protein>